<evidence type="ECO:0000256" key="1">
    <source>
        <dbReference type="ARBA" id="ARBA00023015"/>
    </source>
</evidence>
<dbReference type="GO" id="GO:0003700">
    <property type="term" value="F:DNA-binding transcription factor activity"/>
    <property type="evidence" value="ECO:0007669"/>
    <property type="project" value="InterPro"/>
</dbReference>
<dbReference type="PANTHER" id="PTHR46796">
    <property type="entry name" value="HTH-TYPE TRANSCRIPTIONAL ACTIVATOR RHAS-RELATED"/>
    <property type="match status" value="1"/>
</dbReference>
<dbReference type="RefSeq" id="WP_067413799.1">
    <property type="nucleotide sequence ID" value="NZ_LNTY01000025.1"/>
</dbReference>
<feature type="domain" description="HTH araC/xylS-type" evidence="4">
    <location>
        <begin position="158"/>
        <end position="256"/>
    </location>
</feature>
<keyword evidence="2" id="KW-0238">DNA-binding</keyword>
<name>A0A135IA91_9GAMM</name>
<dbReference type="InterPro" id="IPR050204">
    <property type="entry name" value="AraC_XylS_family_regulators"/>
</dbReference>
<evidence type="ECO:0000313" key="5">
    <source>
        <dbReference type="EMBL" id="KXF82370.1"/>
    </source>
</evidence>
<dbReference type="EMBL" id="LNTY01000025">
    <property type="protein sequence ID" value="KXF82370.1"/>
    <property type="molecule type" value="Genomic_DNA"/>
</dbReference>
<reference evidence="5 6" key="1">
    <citation type="submission" date="2015-11" db="EMBL/GenBank/DDBJ databases">
        <title>Genomic Taxonomy of the Vibrionaceae.</title>
        <authorList>
            <person name="Gomez-Gil B."/>
            <person name="Enciso-Ibarra J."/>
        </authorList>
    </citation>
    <scope>NUCLEOTIDE SEQUENCE [LARGE SCALE GENOMIC DNA]</scope>
    <source>
        <strain evidence="5 6">CAIM 912</strain>
    </source>
</reference>
<dbReference type="InterPro" id="IPR014710">
    <property type="entry name" value="RmlC-like_jellyroll"/>
</dbReference>
<keyword evidence="1" id="KW-0805">Transcription regulation</keyword>
<dbReference type="Pfam" id="PF12833">
    <property type="entry name" value="HTH_18"/>
    <property type="match status" value="1"/>
</dbReference>
<sequence length="257" mass="28924">MASELKHSQVIALPSDTSLHAHDYRQVVIGLQGQTEFELSGRGNLVGPGQGCLVSESELHAFSGIGQNEILVINLPESVLHGEITMKQKVETLFRRDAYFQLDNQAQTLVRALSAEMVANPEDQLLGRACADTLLCVMERHLRDQLPTIRQHHRLNMDVLDLYIRQHINRKISVAQMAGSVFLAESQFHHLFKSQMGMTPHQYVLRKRFELAQELLCNSDMSLSQISDSCGFASQSGFTSAFSRFFGVSPARYRQQH</sequence>
<accession>A0A135IA91</accession>
<evidence type="ECO:0000256" key="3">
    <source>
        <dbReference type="ARBA" id="ARBA00023163"/>
    </source>
</evidence>
<dbReference type="PANTHER" id="PTHR46796:SF10">
    <property type="entry name" value="TRANSCRIPTIONAL ACTIVATOR FEAR"/>
    <property type="match status" value="1"/>
</dbReference>
<organism evidence="5 6">
    <name type="scientific">Enterovibrio coralii</name>
    <dbReference type="NCBI Taxonomy" id="294935"/>
    <lineage>
        <taxon>Bacteria</taxon>
        <taxon>Pseudomonadati</taxon>
        <taxon>Pseudomonadota</taxon>
        <taxon>Gammaproteobacteria</taxon>
        <taxon>Vibrionales</taxon>
        <taxon>Vibrionaceae</taxon>
        <taxon>Enterovibrio</taxon>
    </lineage>
</organism>
<protein>
    <submittedName>
        <fullName evidence="5">AraC family transcriptional regulator</fullName>
    </submittedName>
</protein>
<dbReference type="Proteomes" id="UP000070529">
    <property type="component" value="Unassembled WGS sequence"/>
</dbReference>
<proteinExistence type="predicted"/>
<evidence type="ECO:0000313" key="6">
    <source>
        <dbReference type="Proteomes" id="UP000070529"/>
    </source>
</evidence>
<dbReference type="InterPro" id="IPR009057">
    <property type="entry name" value="Homeodomain-like_sf"/>
</dbReference>
<dbReference type="STRING" id="294935.ATN88_09510"/>
<dbReference type="AlphaFoldDB" id="A0A135IA91"/>
<dbReference type="InterPro" id="IPR020449">
    <property type="entry name" value="Tscrpt_reg_AraC-type_HTH"/>
</dbReference>
<dbReference type="PROSITE" id="PS01124">
    <property type="entry name" value="HTH_ARAC_FAMILY_2"/>
    <property type="match status" value="1"/>
</dbReference>
<dbReference type="Gene3D" id="2.60.120.10">
    <property type="entry name" value="Jelly Rolls"/>
    <property type="match status" value="1"/>
</dbReference>
<dbReference type="SUPFAM" id="SSF46689">
    <property type="entry name" value="Homeodomain-like"/>
    <property type="match status" value="2"/>
</dbReference>
<keyword evidence="6" id="KW-1185">Reference proteome</keyword>
<gene>
    <name evidence="5" type="ORF">ATN88_09510</name>
</gene>
<evidence type="ECO:0000259" key="4">
    <source>
        <dbReference type="PROSITE" id="PS01124"/>
    </source>
</evidence>
<keyword evidence="3" id="KW-0804">Transcription</keyword>
<comment type="caution">
    <text evidence="5">The sequence shown here is derived from an EMBL/GenBank/DDBJ whole genome shotgun (WGS) entry which is preliminary data.</text>
</comment>
<dbReference type="PRINTS" id="PR00032">
    <property type="entry name" value="HTHARAC"/>
</dbReference>
<dbReference type="GO" id="GO:0043565">
    <property type="term" value="F:sequence-specific DNA binding"/>
    <property type="evidence" value="ECO:0007669"/>
    <property type="project" value="InterPro"/>
</dbReference>
<dbReference type="InterPro" id="IPR018060">
    <property type="entry name" value="HTH_AraC"/>
</dbReference>
<dbReference type="Gene3D" id="1.10.10.60">
    <property type="entry name" value="Homeodomain-like"/>
    <property type="match status" value="2"/>
</dbReference>
<evidence type="ECO:0000256" key="2">
    <source>
        <dbReference type="ARBA" id="ARBA00023125"/>
    </source>
</evidence>
<dbReference type="OrthoDB" id="9809338at2"/>
<dbReference type="SMART" id="SM00342">
    <property type="entry name" value="HTH_ARAC"/>
    <property type="match status" value="1"/>
</dbReference>